<comment type="caution">
    <text evidence="1">The sequence shown here is derived from an EMBL/GenBank/DDBJ whole genome shotgun (WGS) entry which is preliminary data.</text>
</comment>
<dbReference type="EMBL" id="JAJNDC010000002">
    <property type="protein sequence ID" value="MCW9713281.1"/>
    <property type="molecule type" value="Genomic_DNA"/>
</dbReference>
<gene>
    <name evidence="1" type="ORF">LQ318_10220</name>
</gene>
<reference evidence="1 2" key="1">
    <citation type="submission" date="2021-11" db="EMBL/GenBank/DDBJ databases">
        <title>Aliifidinibius sp. nov., a new bacterium isolated from saline soil.</title>
        <authorList>
            <person name="Galisteo C."/>
            <person name="De La Haba R."/>
            <person name="Sanchez-Porro C."/>
            <person name="Ventosa A."/>
        </authorList>
    </citation>
    <scope>NUCLEOTIDE SEQUENCE [LARGE SCALE GENOMIC DNA]</scope>
    <source>
        <strain evidence="1 2">KACC 190600</strain>
    </source>
</reference>
<protein>
    <recommendedName>
        <fullName evidence="3">Glycosyl hydrolase family 65, N-terminal domain</fullName>
    </recommendedName>
</protein>
<evidence type="ECO:0000313" key="2">
    <source>
        <dbReference type="Proteomes" id="UP001207337"/>
    </source>
</evidence>
<dbReference type="RefSeq" id="WP_265789833.1">
    <property type="nucleotide sequence ID" value="NZ_BAABRS010000002.1"/>
</dbReference>
<organism evidence="1 2">
    <name type="scientific">Fodinibius salicampi</name>
    <dbReference type="NCBI Taxonomy" id="1920655"/>
    <lineage>
        <taxon>Bacteria</taxon>
        <taxon>Pseudomonadati</taxon>
        <taxon>Balneolota</taxon>
        <taxon>Balneolia</taxon>
        <taxon>Balneolales</taxon>
        <taxon>Balneolaceae</taxon>
        <taxon>Fodinibius</taxon>
    </lineage>
</organism>
<accession>A0ABT3PZS8</accession>
<evidence type="ECO:0000313" key="1">
    <source>
        <dbReference type="EMBL" id="MCW9713281.1"/>
    </source>
</evidence>
<evidence type="ECO:0008006" key="3">
    <source>
        <dbReference type="Google" id="ProtNLM"/>
    </source>
</evidence>
<proteinExistence type="predicted"/>
<name>A0ABT3PZS8_9BACT</name>
<dbReference type="Proteomes" id="UP001207337">
    <property type="component" value="Unassembled WGS sequence"/>
</dbReference>
<dbReference type="InterPro" id="IPR008928">
    <property type="entry name" value="6-hairpin_glycosidase_sf"/>
</dbReference>
<dbReference type="SUPFAM" id="SSF48208">
    <property type="entry name" value="Six-hairpin glycosidases"/>
    <property type="match status" value="1"/>
</dbReference>
<sequence length="727" mass="83757">MNITSKKIVFFIKLGFLIPVLSMCFILGLWNTAGAQESIDRHALVNRHNVEITEFDSLNSLSVGNGEFAFTVGATGLQSFPEFYENGMSLGTQSQWGWHSFPNTGNYTMEDVAEYYTTDDGREVPYATQHDTGRAAEATHWLRTNPQRLHLGIVGLVLLKENGEEAAISDIKNVDQKLNLWTGKIHSRYTVDGEPVEVELYGHQDRDQISVRIHSPLIEEERLKVKFRFPYGSDCHVCPGYDWSKPEKHETLLTNKSENRVFLQRKLDTTSYVTDVSWEAKAQINEEEKHLFHLTPDAGEDTFVFSVLFRQEKFEEAPDGFEATRQNSQQQWEKFWSEGGAIDFSGSTDPRANELERRVVLSQYLTKIQTSGSLPPQETGLTMNSWYGKFHLEMHWWHGVHYSLWDRTHLLENSLDWYSKAMSGARKTAQWQGYEGVRWQKMTGPGGRKSPSGVGEVLVWQQPHPIYFAEEIYRQNPTQKVLDEYKERVFETAEFMASFATYDSTDGHYHLTRPIKPAQELFETMNTKNPPFELAYWHYGLSVAQKWKERLDLPINKKWQEVANNLAPLPKKDNLYLPNALTPDAYTNDKYRHDHPMVVGAYGLIPSAELVDEQIMKNTFNEIENHWIWESTWGWDYPMMAMAAARLNMPEKAVDALFMDVQKNTYLKNGHNYQDERLRLYLPGNGGLLTAVAMMAAGWEDGPDIDTPGFPDNGKWDIKWEGLRKMQ</sequence>
<keyword evidence="2" id="KW-1185">Reference proteome</keyword>
<dbReference type="Gene3D" id="1.50.10.10">
    <property type="match status" value="1"/>
</dbReference>
<dbReference type="InterPro" id="IPR012341">
    <property type="entry name" value="6hp_glycosidase-like_sf"/>
</dbReference>